<keyword evidence="4" id="KW-0287">Flowering</keyword>
<sequence length="266" mass="30786">MFQSRLIFNNFLLLLLFEIYRYIYTYTQTTKGKRRREERMAREKIQIKKIDNTSARQVTFSKRRRGLFKKAEELSVLCDADVALIVFSSTGKLFEYSSSSMKEILERHMLHEKNLEKLEQPSLELKLVENGDRSRLCNEIAQRSHHLKQMRGEELQGLSIEQLQQLEKFLEVGLRRVIERKGQNIINEISDLQRKGIQLMEENEKLRQQLLQISNKGKQGGAESENVASEEGQSSESVTNLCNSNGPPHDYESSDTSLKLGLPYSG</sequence>
<keyword evidence="6" id="KW-0804">Transcription</keyword>
<dbReference type="InterPro" id="IPR002487">
    <property type="entry name" value="TF_Kbox"/>
</dbReference>
<feature type="domain" description="MADS-box" evidence="10">
    <location>
        <begin position="40"/>
        <end position="100"/>
    </location>
</feature>
<dbReference type="GO" id="GO:0003700">
    <property type="term" value="F:DNA-binding transcription factor activity"/>
    <property type="evidence" value="ECO:0007669"/>
    <property type="project" value="InterPro"/>
</dbReference>
<dbReference type="GO" id="GO:0000977">
    <property type="term" value="F:RNA polymerase II transcription regulatory region sequence-specific DNA binding"/>
    <property type="evidence" value="ECO:0007669"/>
    <property type="project" value="InterPro"/>
</dbReference>
<dbReference type="CDD" id="cd00265">
    <property type="entry name" value="MADS_MEF2_like"/>
    <property type="match status" value="1"/>
</dbReference>
<dbReference type="EMBL" id="LC049379">
    <property type="protein sequence ID" value="BAR64349.1"/>
    <property type="molecule type" value="mRNA"/>
</dbReference>
<reference evidence="12" key="1">
    <citation type="journal article" date="2015" name="Mol. Genet. Genomics">
        <title>Genome sequence comparison reveals a candidate gene involved in male-hermaphrodite differentiation in papaya (Carica papaya) trees.</title>
        <authorList>
            <person name="Ueno H."/>
            <person name="Urasaki N."/>
            <person name="Natsume S."/>
            <person name="Yoshida K."/>
            <person name="Tarora K."/>
            <person name="Shudo A."/>
            <person name="Terauchi R."/>
            <person name="Matsumura H."/>
        </authorList>
    </citation>
    <scope>NUCLEOTIDE SEQUENCE</scope>
</reference>
<proteinExistence type="evidence at transcript level"/>
<keyword evidence="7" id="KW-0539">Nucleus</keyword>
<evidence type="ECO:0000313" key="12">
    <source>
        <dbReference type="EMBL" id="BAR64349.1"/>
    </source>
</evidence>
<dbReference type="GO" id="GO:0005634">
    <property type="term" value="C:nucleus"/>
    <property type="evidence" value="ECO:0007669"/>
    <property type="project" value="UniProtKB-SubCell"/>
</dbReference>
<dbReference type="Gene3D" id="3.40.1810.10">
    <property type="entry name" value="Transcription factor, MADS-box"/>
    <property type="match status" value="1"/>
</dbReference>
<dbReference type="PROSITE" id="PS00350">
    <property type="entry name" value="MADS_BOX_1"/>
    <property type="match status" value="1"/>
</dbReference>
<dbReference type="InterPro" id="IPR036879">
    <property type="entry name" value="TF_MADSbox_sf"/>
</dbReference>
<keyword evidence="5" id="KW-0238">DNA-binding</keyword>
<dbReference type="FunFam" id="3.40.1810.10:FF:000007">
    <property type="entry name" value="Transcription factor, MADS-box"/>
    <property type="match status" value="1"/>
</dbReference>
<feature type="domain" description="K-box" evidence="11">
    <location>
        <begin position="126"/>
        <end position="216"/>
    </location>
</feature>
<evidence type="ECO:0000256" key="9">
    <source>
        <dbReference type="SAM" id="Phobius"/>
    </source>
</evidence>
<dbReference type="GO" id="GO:0046983">
    <property type="term" value="F:protein dimerization activity"/>
    <property type="evidence" value="ECO:0007669"/>
    <property type="project" value="InterPro"/>
</dbReference>
<protein>
    <submittedName>
        <fullName evidence="12">MADS-box protein</fullName>
    </submittedName>
</protein>
<evidence type="ECO:0000256" key="7">
    <source>
        <dbReference type="ARBA" id="ARBA00023242"/>
    </source>
</evidence>
<keyword evidence="9" id="KW-0812">Transmembrane</keyword>
<evidence type="ECO:0000256" key="8">
    <source>
        <dbReference type="SAM" id="MobiDB-lite"/>
    </source>
</evidence>
<organism evidence="12">
    <name type="scientific">Carica papaya</name>
    <name type="common">Papaya</name>
    <dbReference type="NCBI Taxonomy" id="3649"/>
    <lineage>
        <taxon>Eukaryota</taxon>
        <taxon>Viridiplantae</taxon>
        <taxon>Streptophyta</taxon>
        <taxon>Embryophyta</taxon>
        <taxon>Tracheophyta</taxon>
        <taxon>Spermatophyta</taxon>
        <taxon>Magnoliopsida</taxon>
        <taxon>eudicotyledons</taxon>
        <taxon>Gunneridae</taxon>
        <taxon>Pentapetalae</taxon>
        <taxon>rosids</taxon>
        <taxon>malvids</taxon>
        <taxon>Brassicales</taxon>
        <taxon>Caricaceae</taxon>
        <taxon>Carica</taxon>
    </lineage>
</organism>
<feature type="compositionally biased region" description="Polar residues" evidence="8">
    <location>
        <begin position="231"/>
        <end position="246"/>
    </location>
</feature>
<evidence type="ECO:0000256" key="2">
    <source>
        <dbReference type="ARBA" id="ARBA00022782"/>
    </source>
</evidence>
<dbReference type="Pfam" id="PF00319">
    <property type="entry name" value="SRF-TF"/>
    <property type="match status" value="1"/>
</dbReference>
<comment type="subcellular location">
    <subcellularLocation>
        <location evidence="1">Nucleus</location>
    </subcellularLocation>
</comment>
<evidence type="ECO:0000256" key="3">
    <source>
        <dbReference type="ARBA" id="ARBA00023015"/>
    </source>
</evidence>
<keyword evidence="9" id="KW-0472">Membrane</keyword>
<dbReference type="Pfam" id="PF01486">
    <property type="entry name" value="K-box"/>
    <property type="match status" value="1"/>
</dbReference>
<dbReference type="PANTHER" id="PTHR48019">
    <property type="entry name" value="SERUM RESPONSE FACTOR HOMOLOG"/>
    <property type="match status" value="1"/>
</dbReference>
<keyword evidence="2" id="KW-0221">Differentiation</keyword>
<dbReference type="InterPro" id="IPR033896">
    <property type="entry name" value="MEF2-like_N"/>
</dbReference>
<keyword evidence="9" id="KW-1133">Transmembrane helix</keyword>
<evidence type="ECO:0000256" key="1">
    <source>
        <dbReference type="ARBA" id="ARBA00004123"/>
    </source>
</evidence>
<dbReference type="InterPro" id="IPR002100">
    <property type="entry name" value="TF_MADSbox"/>
</dbReference>
<dbReference type="SMART" id="SM00432">
    <property type="entry name" value="MADS"/>
    <property type="match status" value="1"/>
</dbReference>
<keyword evidence="3" id="KW-0805">Transcription regulation</keyword>
<evidence type="ECO:0000259" key="10">
    <source>
        <dbReference type="PROSITE" id="PS50066"/>
    </source>
</evidence>
<dbReference type="SUPFAM" id="SSF55455">
    <property type="entry name" value="SRF-like"/>
    <property type="match status" value="1"/>
</dbReference>
<evidence type="ECO:0000256" key="5">
    <source>
        <dbReference type="ARBA" id="ARBA00023125"/>
    </source>
</evidence>
<dbReference type="GO" id="GO:0045944">
    <property type="term" value="P:positive regulation of transcription by RNA polymerase II"/>
    <property type="evidence" value="ECO:0007669"/>
    <property type="project" value="InterPro"/>
</dbReference>
<accession>A0A0F7QGF1</accession>
<feature type="region of interest" description="Disordered" evidence="8">
    <location>
        <begin position="215"/>
        <end position="266"/>
    </location>
</feature>
<evidence type="ECO:0000256" key="6">
    <source>
        <dbReference type="ARBA" id="ARBA00023163"/>
    </source>
</evidence>
<dbReference type="GO" id="GO:0009908">
    <property type="term" value="P:flower development"/>
    <property type="evidence" value="ECO:0007669"/>
    <property type="project" value="UniProtKB-KW"/>
</dbReference>
<dbReference type="PROSITE" id="PS51297">
    <property type="entry name" value="K_BOX"/>
    <property type="match status" value="1"/>
</dbReference>
<dbReference type="AlphaFoldDB" id="A0A0F7QGF1"/>
<dbReference type="GO" id="GO:0030154">
    <property type="term" value="P:cell differentiation"/>
    <property type="evidence" value="ECO:0007669"/>
    <property type="project" value="UniProtKB-KW"/>
</dbReference>
<evidence type="ECO:0000256" key="4">
    <source>
        <dbReference type="ARBA" id="ARBA00023089"/>
    </source>
</evidence>
<name>A0A0F7QGF1_CARPA</name>
<dbReference type="PROSITE" id="PS50066">
    <property type="entry name" value="MADS_BOX_2"/>
    <property type="match status" value="1"/>
</dbReference>
<evidence type="ECO:0000259" key="11">
    <source>
        <dbReference type="PROSITE" id="PS51297"/>
    </source>
</evidence>
<dbReference type="PRINTS" id="PR00404">
    <property type="entry name" value="MADSDOMAIN"/>
</dbReference>
<feature type="transmembrane region" description="Helical" evidence="9">
    <location>
        <begin position="6"/>
        <end position="24"/>
    </location>
</feature>
<dbReference type="InterPro" id="IPR050142">
    <property type="entry name" value="MADS-box/MEF2_TF"/>
</dbReference>